<organism evidence="1 2">
    <name type="scientific">Paenibacillus anaericanus</name>
    <dbReference type="NCBI Taxonomy" id="170367"/>
    <lineage>
        <taxon>Bacteria</taxon>
        <taxon>Bacillati</taxon>
        <taxon>Bacillota</taxon>
        <taxon>Bacilli</taxon>
        <taxon>Bacillales</taxon>
        <taxon>Paenibacillaceae</taxon>
        <taxon>Paenibacillus</taxon>
    </lineage>
</organism>
<name>A0A3S1DK85_9BACL</name>
<comment type="caution">
    <text evidence="1">The sequence shown here is derived from an EMBL/GenBank/DDBJ whole genome shotgun (WGS) entry which is preliminary data.</text>
</comment>
<gene>
    <name evidence="1" type="ORF">EJP82_12115</name>
</gene>
<sequence>MRSISEIKAFEEEFEILFIPKSRIIGKEARCGGALGNTAPALAERTINSIDWVTLKKLPHVMDYGCGWTCDYDASTDTFSYIVGFITPADTPVPEGFVYRDVAQTLCAKGLFGEDVNKTVERATEAGYITNWQSSPWNSEFYIDEEEQSPPKEDCIPCHWLVPVKQDR</sequence>
<dbReference type="AlphaFoldDB" id="A0A3S1DK85"/>
<evidence type="ECO:0000313" key="1">
    <source>
        <dbReference type="EMBL" id="RUT46587.1"/>
    </source>
</evidence>
<protein>
    <submittedName>
        <fullName evidence="1">AraC family transcriptional regulator</fullName>
    </submittedName>
</protein>
<proteinExistence type="predicted"/>
<dbReference type="EMBL" id="RZNY01000008">
    <property type="protein sequence ID" value="RUT46587.1"/>
    <property type="molecule type" value="Genomic_DNA"/>
</dbReference>
<reference evidence="1 2" key="1">
    <citation type="submission" date="2018-12" db="EMBL/GenBank/DDBJ databases">
        <authorList>
            <person name="Sun L."/>
            <person name="Chen Z."/>
        </authorList>
    </citation>
    <scope>NUCLEOTIDE SEQUENCE [LARGE SCALE GENOMIC DNA]</scope>
    <source>
        <strain evidence="1 2">DSM 15890</strain>
    </source>
</reference>
<keyword evidence="2" id="KW-1185">Reference proteome</keyword>
<evidence type="ECO:0000313" key="2">
    <source>
        <dbReference type="Proteomes" id="UP000279446"/>
    </source>
</evidence>
<dbReference type="OrthoDB" id="1647584at2"/>
<dbReference type="Proteomes" id="UP000279446">
    <property type="component" value="Unassembled WGS sequence"/>
</dbReference>
<accession>A0A3S1DK85</accession>
<dbReference type="RefSeq" id="WP_127192316.1">
    <property type="nucleotide sequence ID" value="NZ_RZNY01000008.1"/>
</dbReference>